<evidence type="ECO:0000313" key="2">
    <source>
        <dbReference type="Proteomes" id="UP000471298"/>
    </source>
</evidence>
<protein>
    <submittedName>
        <fullName evidence="1">Uncharacterized protein</fullName>
    </submittedName>
</protein>
<accession>A0A6N7F0Z3</accession>
<dbReference type="AlphaFoldDB" id="A0A6N7F0Z3"/>
<dbReference type="Proteomes" id="UP000471298">
    <property type="component" value="Unassembled WGS sequence"/>
</dbReference>
<dbReference type="InParanoid" id="A0A6N7F0Z3"/>
<sequence length="110" mass="13204">MKEIEYKITMRDCESIRTAGKYALDGESYKLIFKQKKDIKKLKKHIFPHLYEGYSNVPFYKLLNMCLLVQHIKYLKILGMDSQCDYQIVYRLADDESYAELLFFNTVEKR</sequence>
<organism evidence="1 2">
    <name type="scientific">Ostreibacterium oceani</name>
    <dbReference type="NCBI Taxonomy" id="2654998"/>
    <lineage>
        <taxon>Bacteria</taxon>
        <taxon>Pseudomonadati</taxon>
        <taxon>Pseudomonadota</taxon>
        <taxon>Gammaproteobacteria</taxon>
        <taxon>Cardiobacteriales</taxon>
        <taxon>Ostreibacteriaceae</taxon>
        <taxon>Ostreibacterium</taxon>
    </lineage>
</organism>
<evidence type="ECO:0000313" key="1">
    <source>
        <dbReference type="EMBL" id="MPV86458.1"/>
    </source>
</evidence>
<proteinExistence type="predicted"/>
<reference evidence="1 2" key="1">
    <citation type="submission" date="2019-10" db="EMBL/GenBank/DDBJ databases">
        <title>Cardiobacteriales fam. a chemoheterotrophic member of the order Cardiobacteriales, and proposal of Cardiobacteriales fam. nov.</title>
        <authorList>
            <person name="Wang C."/>
        </authorList>
    </citation>
    <scope>NUCLEOTIDE SEQUENCE [LARGE SCALE GENOMIC DNA]</scope>
    <source>
        <strain evidence="1 2">ML27</strain>
    </source>
</reference>
<comment type="caution">
    <text evidence="1">The sequence shown here is derived from an EMBL/GenBank/DDBJ whole genome shotgun (WGS) entry which is preliminary data.</text>
</comment>
<keyword evidence="2" id="KW-1185">Reference proteome</keyword>
<dbReference type="EMBL" id="WHNW01000007">
    <property type="protein sequence ID" value="MPV86458.1"/>
    <property type="molecule type" value="Genomic_DNA"/>
</dbReference>
<gene>
    <name evidence="1" type="ORF">GCU85_06905</name>
</gene>
<name>A0A6N7F0Z3_9GAMM</name>
<dbReference type="RefSeq" id="WP_152810451.1">
    <property type="nucleotide sequence ID" value="NZ_WHNW01000007.1"/>
</dbReference>